<evidence type="ECO:0000313" key="6">
    <source>
        <dbReference type="Proteomes" id="UP001198241"/>
    </source>
</evidence>
<dbReference type="Gene3D" id="3.90.220.20">
    <property type="entry name" value="DNA methylase specificity domains"/>
    <property type="match status" value="2"/>
</dbReference>
<proteinExistence type="inferred from homology"/>
<dbReference type="InterPro" id="IPR000055">
    <property type="entry name" value="Restrct_endonuc_typeI_TRD"/>
</dbReference>
<keyword evidence="5" id="KW-0540">Nuclease</keyword>
<evidence type="ECO:0000259" key="4">
    <source>
        <dbReference type="Pfam" id="PF01420"/>
    </source>
</evidence>
<dbReference type="InterPro" id="IPR044946">
    <property type="entry name" value="Restrct_endonuc_typeI_TRD_sf"/>
</dbReference>
<dbReference type="Pfam" id="PF01420">
    <property type="entry name" value="Methylase_S"/>
    <property type="match status" value="2"/>
</dbReference>
<gene>
    <name evidence="5" type="ORF">LKD20_08155</name>
</gene>
<dbReference type="EMBL" id="JAJEQD010000017">
    <property type="protein sequence ID" value="MCC2157109.1"/>
    <property type="molecule type" value="Genomic_DNA"/>
</dbReference>
<dbReference type="Proteomes" id="UP001198241">
    <property type="component" value="Unassembled WGS sequence"/>
</dbReference>
<keyword evidence="5" id="KW-0378">Hydrolase</keyword>
<evidence type="ECO:0000256" key="2">
    <source>
        <dbReference type="ARBA" id="ARBA00022747"/>
    </source>
</evidence>
<dbReference type="GO" id="GO:0004519">
    <property type="term" value="F:endonuclease activity"/>
    <property type="evidence" value="ECO:0007669"/>
    <property type="project" value="UniProtKB-KW"/>
</dbReference>
<feature type="domain" description="Type I restriction modification DNA specificity" evidence="4">
    <location>
        <begin position="221"/>
        <end position="382"/>
    </location>
</feature>
<accession>A0ABS8F627</accession>
<evidence type="ECO:0000256" key="3">
    <source>
        <dbReference type="ARBA" id="ARBA00023125"/>
    </source>
</evidence>
<keyword evidence="3" id="KW-0238">DNA-binding</keyword>
<keyword evidence="2" id="KW-0680">Restriction system</keyword>
<comment type="similarity">
    <text evidence="1">Belongs to the type-I restriction system S methylase family.</text>
</comment>
<protein>
    <submittedName>
        <fullName evidence="5">Restriction endonuclease subunit S</fullName>
    </submittedName>
</protein>
<name>A0ABS8F627_9FIRM</name>
<evidence type="ECO:0000313" key="5">
    <source>
        <dbReference type="EMBL" id="MCC2157109.1"/>
    </source>
</evidence>
<dbReference type="SUPFAM" id="SSF116734">
    <property type="entry name" value="DNA methylase specificity domain"/>
    <property type="match status" value="2"/>
</dbReference>
<comment type="caution">
    <text evidence="5">The sequence shown here is derived from an EMBL/GenBank/DDBJ whole genome shotgun (WGS) entry which is preliminary data.</text>
</comment>
<sequence>MTNKPRIRFRGFTEDWEQRKLGDIATFSKGNGYSKSDLAPSGEPIILYGRLYTNYETTIRNVDTFVELKDKSVISQGGEVIVPASGETAEDISRASVVKNQGIIIGGDLNVIKVNHLLDPTFLALTISNGEQQKELSKRAQGKSVVHLHNSDLQDVNLTFPLLNEQKEISSLFEKMDSVISLHQRKLEKIKLTKKALLQKLFPKNGSNIPELRFKGFTDAWEQRKFKDIAFKRGEISEADLPYVEFEDINSGIGTLNKNISQKVGHKKGILFETGDVLFGKLRPYLQNWLLCQFRGIAVGDFWVLQPQNVSPAFLYYLIQSEAYQSVANISSGTKMPRSSWSLVSETQFSIPKYNEVNMIGEFFSSIDKNITLHQRKLERLQEVKQGLLQKMFV</sequence>
<dbReference type="PANTHER" id="PTHR30408">
    <property type="entry name" value="TYPE-1 RESTRICTION ENZYME ECOKI SPECIFICITY PROTEIN"/>
    <property type="match status" value="1"/>
</dbReference>
<dbReference type="RefSeq" id="WP_227721431.1">
    <property type="nucleotide sequence ID" value="NZ_JAJEQD010000017.1"/>
</dbReference>
<dbReference type="PANTHER" id="PTHR30408:SF12">
    <property type="entry name" value="TYPE I RESTRICTION ENZYME MJAVIII SPECIFICITY SUBUNIT"/>
    <property type="match status" value="1"/>
</dbReference>
<reference evidence="5 6" key="1">
    <citation type="submission" date="2021-10" db="EMBL/GenBank/DDBJ databases">
        <title>Anaerobic single-cell dispensing facilitates the cultivation of human gut bacteria.</title>
        <authorList>
            <person name="Afrizal A."/>
        </authorList>
    </citation>
    <scope>NUCLEOTIDE SEQUENCE [LARGE SCALE GENOMIC DNA]</scope>
    <source>
        <strain evidence="5 6">CLA-AA-H247</strain>
    </source>
</reference>
<feature type="domain" description="Type I restriction modification DNA specificity" evidence="4">
    <location>
        <begin position="14"/>
        <end position="191"/>
    </location>
</feature>
<keyword evidence="5" id="KW-0255">Endonuclease</keyword>
<keyword evidence="6" id="KW-1185">Reference proteome</keyword>
<organism evidence="5 6">
    <name type="scientific">Veillonella fallax</name>
    <dbReference type="NCBI Taxonomy" id="2881272"/>
    <lineage>
        <taxon>Bacteria</taxon>
        <taxon>Bacillati</taxon>
        <taxon>Bacillota</taxon>
        <taxon>Negativicutes</taxon>
        <taxon>Veillonellales</taxon>
        <taxon>Veillonellaceae</taxon>
        <taxon>Veillonella</taxon>
    </lineage>
</organism>
<dbReference type="InterPro" id="IPR052021">
    <property type="entry name" value="Type-I_RS_S_subunit"/>
</dbReference>
<evidence type="ECO:0000256" key="1">
    <source>
        <dbReference type="ARBA" id="ARBA00010923"/>
    </source>
</evidence>